<proteinExistence type="predicted"/>
<evidence type="ECO:0000313" key="3">
    <source>
        <dbReference type="Proteomes" id="UP000004019"/>
    </source>
</evidence>
<keyword evidence="1" id="KW-0472">Membrane</keyword>
<keyword evidence="1" id="KW-1133">Transmembrane helix</keyword>
<gene>
    <name evidence="2" type="ORF">HMPREF1065_00537</name>
</gene>
<protein>
    <submittedName>
        <fullName evidence="2">Uncharacterized protein</fullName>
    </submittedName>
</protein>
<accession>I9G4U8</accession>
<evidence type="ECO:0000313" key="2">
    <source>
        <dbReference type="EMBL" id="EIY41374.1"/>
    </source>
</evidence>
<dbReference type="Proteomes" id="UP000004019">
    <property type="component" value="Unassembled WGS sequence"/>
</dbReference>
<reference evidence="2 3" key="1">
    <citation type="submission" date="2012-02" db="EMBL/GenBank/DDBJ databases">
        <title>The Genome Sequence of Bacteroides dorei CL03T12C01.</title>
        <authorList>
            <consortium name="The Broad Institute Genome Sequencing Platform"/>
            <person name="Earl A."/>
            <person name="Ward D."/>
            <person name="Feldgarden M."/>
            <person name="Gevers D."/>
            <person name="Zitomersky N.L."/>
            <person name="Coyne M.J."/>
            <person name="Comstock L.E."/>
            <person name="Young S.K."/>
            <person name="Zeng Q."/>
            <person name="Gargeya S."/>
            <person name="Fitzgerald M."/>
            <person name="Haas B."/>
            <person name="Abouelleil A."/>
            <person name="Alvarado L."/>
            <person name="Arachchi H.M."/>
            <person name="Berlin A."/>
            <person name="Chapman S.B."/>
            <person name="Gearin G."/>
            <person name="Goldberg J."/>
            <person name="Griggs A."/>
            <person name="Gujja S."/>
            <person name="Hansen M."/>
            <person name="Heiman D."/>
            <person name="Howarth C."/>
            <person name="Larimer J."/>
            <person name="Lui A."/>
            <person name="MacDonald P.J.P."/>
            <person name="McCowen C."/>
            <person name="Montmayeur A."/>
            <person name="Murphy C."/>
            <person name="Neiman D."/>
            <person name="Pearson M."/>
            <person name="Priest M."/>
            <person name="Roberts A."/>
            <person name="Saif S."/>
            <person name="Shea T."/>
            <person name="Sisk P."/>
            <person name="Stolte C."/>
            <person name="Sykes S."/>
            <person name="Wortman J."/>
            <person name="Nusbaum C."/>
            <person name="Birren B."/>
        </authorList>
    </citation>
    <scope>NUCLEOTIDE SEQUENCE [LARGE SCALE GENOMIC DNA]</scope>
    <source>
        <strain evidence="2 3">CL03T12C01</strain>
    </source>
</reference>
<dbReference type="EMBL" id="AGXI01000002">
    <property type="protein sequence ID" value="EIY41374.1"/>
    <property type="molecule type" value="Genomic_DNA"/>
</dbReference>
<evidence type="ECO:0000256" key="1">
    <source>
        <dbReference type="SAM" id="Phobius"/>
    </source>
</evidence>
<sequence length="82" mass="9197">MMKIVMLLRQKYWRNNMTTSKTVTQIQAKPICLSNVDSFFFFTSSVLVFSCLMEVASLSALTFVVSATTVCLSSFLLKLPST</sequence>
<dbReference type="AlphaFoldDB" id="I9G4U8"/>
<feature type="transmembrane region" description="Helical" evidence="1">
    <location>
        <begin position="55"/>
        <end position="77"/>
    </location>
</feature>
<dbReference type="HOGENOM" id="CLU_2551216_0_0_10"/>
<name>I9G4U8_9BACT</name>
<feature type="transmembrane region" description="Helical" evidence="1">
    <location>
        <begin position="31"/>
        <end position="49"/>
    </location>
</feature>
<organism evidence="2 3">
    <name type="scientific">Phocaeicola dorei CL03T12C01</name>
    <dbReference type="NCBI Taxonomy" id="997877"/>
    <lineage>
        <taxon>Bacteria</taxon>
        <taxon>Pseudomonadati</taxon>
        <taxon>Bacteroidota</taxon>
        <taxon>Bacteroidia</taxon>
        <taxon>Bacteroidales</taxon>
        <taxon>Bacteroidaceae</taxon>
        <taxon>Phocaeicola</taxon>
    </lineage>
</organism>
<comment type="caution">
    <text evidence="2">The sequence shown here is derived from an EMBL/GenBank/DDBJ whole genome shotgun (WGS) entry which is preliminary data.</text>
</comment>
<keyword evidence="1" id="KW-0812">Transmembrane</keyword>